<gene>
    <name evidence="2" type="ORF">AMORRO_LOCUS11676</name>
</gene>
<sequence>TCVELSLENQERMTTQCIKNKSNLGSEVFNQHTAENEDEILQMLPLYIPNNIHATYFGTFTIIKHKLDIKLRLEGRDLDLRKTVPVTIATIKKQDRMNTITTPSQSDSMSYQDFRSESDLPHDGSNSSDSINEIRSYTRDEDNEQTLRPEYTYEKKRRNSEVSQISSKPGVTEIQQIQQ</sequence>
<evidence type="ECO:0000313" key="2">
    <source>
        <dbReference type="EMBL" id="CAG8692023.1"/>
    </source>
</evidence>
<organism evidence="2 3">
    <name type="scientific">Acaulospora morrowiae</name>
    <dbReference type="NCBI Taxonomy" id="94023"/>
    <lineage>
        <taxon>Eukaryota</taxon>
        <taxon>Fungi</taxon>
        <taxon>Fungi incertae sedis</taxon>
        <taxon>Mucoromycota</taxon>
        <taxon>Glomeromycotina</taxon>
        <taxon>Glomeromycetes</taxon>
        <taxon>Diversisporales</taxon>
        <taxon>Acaulosporaceae</taxon>
        <taxon>Acaulospora</taxon>
    </lineage>
</organism>
<name>A0A9N9HLZ5_9GLOM</name>
<protein>
    <submittedName>
        <fullName evidence="2">3923_t:CDS:1</fullName>
    </submittedName>
</protein>
<feature type="compositionally biased region" description="Polar residues" evidence="1">
    <location>
        <begin position="124"/>
        <end position="135"/>
    </location>
</feature>
<feature type="compositionally biased region" description="Basic and acidic residues" evidence="1">
    <location>
        <begin position="136"/>
        <end position="154"/>
    </location>
</feature>
<dbReference type="Proteomes" id="UP000789342">
    <property type="component" value="Unassembled WGS sequence"/>
</dbReference>
<proteinExistence type="predicted"/>
<reference evidence="2" key="1">
    <citation type="submission" date="2021-06" db="EMBL/GenBank/DDBJ databases">
        <authorList>
            <person name="Kallberg Y."/>
            <person name="Tangrot J."/>
            <person name="Rosling A."/>
        </authorList>
    </citation>
    <scope>NUCLEOTIDE SEQUENCE</scope>
    <source>
        <strain evidence="2">CL551</strain>
    </source>
</reference>
<keyword evidence="3" id="KW-1185">Reference proteome</keyword>
<evidence type="ECO:0000313" key="3">
    <source>
        <dbReference type="Proteomes" id="UP000789342"/>
    </source>
</evidence>
<comment type="caution">
    <text evidence="2">The sequence shown here is derived from an EMBL/GenBank/DDBJ whole genome shotgun (WGS) entry which is preliminary data.</text>
</comment>
<dbReference type="EMBL" id="CAJVPV010015457">
    <property type="protein sequence ID" value="CAG8692023.1"/>
    <property type="molecule type" value="Genomic_DNA"/>
</dbReference>
<evidence type="ECO:0000256" key="1">
    <source>
        <dbReference type="SAM" id="MobiDB-lite"/>
    </source>
</evidence>
<dbReference type="AlphaFoldDB" id="A0A9N9HLZ5"/>
<feature type="compositionally biased region" description="Polar residues" evidence="1">
    <location>
        <begin position="97"/>
        <end position="113"/>
    </location>
</feature>
<feature type="region of interest" description="Disordered" evidence="1">
    <location>
        <begin position="97"/>
        <end position="179"/>
    </location>
</feature>
<feature type="non-terminal residue" evidence="2">
    <location>
        <position position="1"/>
    </location>
</feature>
<accession>A0A9N9HLZ5</accession>
<feature type="compositionally biased region" description="Polar residues" evidence="1">
    <location>
        <begin position="161"/>
        <end position="179"/>
    </location>
</feature>